<reference evidence="3" key="1">
    <citation type="journal article" date="2019" name="Nat. Commun.">
        <title>The genome of broomcorn millet.</title>
        <authorList>
            <person name="Zou C."/>
            <person name="Miki D."/>
            <person name="Li D."/>
            <person name="Tang Q."/>
            <person name="Xiao L."/>
            <person name="Rajput S."/>
            <person name="Deng P."/>
            <person name="Jia W."/>
            <person name="Huang R."/>
            <person name="Zhang M."/>
            <person name="Sun Y."/>
            <person name="Hu J."/>
            <person name="Fu X."/>
            <person name="Schnable P.S."/>
            <person name="Li F."/>
            <person name="Zhang H."/>
            <person name="Feng B."/>
            <person name="Zhu X."/>
            <person name="Liu R."/>
            <person name="Schnable J.C."/>
            <person name="Zhu J.-K."/>
            <person name="Zhang H."/>
        </authorList>
    </citation>
    <scope>NUCLEOTIDE SEQUENCE [LARGE SCALE GENOMIC DNA]</scope>
</reference>
<protein>
    <recommendedName>
        <fullName evidence="1">RNase H type-1 domain-containing protein</fullName>
    </recommendedName>
</protein>
<dbReference type="GO" id="GO:0004523">
    <property type="term" value="F:RNA-DNA hybrid ribonuclease activity"/>
    <property type="evidence" value="ECO:0007669"/>
    <property type="project" value="InterPro"/>
</dbReference>
<comment type="caution">
    <text evidence="2">The sequence shown here is derived from an EMBL/GenBank/DDBJ whole genome shotgun (WGS) entry which is preliminary data.</text>
</comment>
<dbReference type="CDD" id="cd06222">
    <property type="entry name" value="RNase_H_like"/>
    <property type="match status" value="1"/>
</dbReference>
<evidence type="ECO:0000313" key="2">
    <source>
        <dbReference type="EMBL" id="RLM87720.1"/>
    </source>
</evidence>
<dbReference type="OrthoDB" id="696168at2759"/>
<dbReference type="InterPro" id="IPR044730">
    <property type="entry name" value="RNase_H-like_dom_plant"/>
</dbReference>
<dbReference type="STRING" id="4540.A0A3L6QV36"/>
<dbReference type="InterPro" id="IPR002156">
    <property type="entry name" value="RNaseH_domain"/>
</dbReference>
<proteinExistence type="predicted"/>
<organism evidence="2 3">
    <name type="scientific">Panicum miliaceum</name>
    <name type="common">Proso millet</name>
    <name type="synonym">Broomcorn millet</name>
    <dbReference type="NCBI Taxonomy" id="4540"/>
    <lineage>
        <taxon>Eukaryota</taxon>
        <taxon>Viridiplantae</taxon>
        <taxon>Streptophyta</taxon>
        <taxon>Embryophyta</taxon>
        <taxon>Tracheophyta</taxon>
        <taxon>Spermatophyta</taxon>
        <taxon>Magnoliopsida</taxon>
        <taxon>Liliopsida</taxon>
        <taxon>Poales</taxon>
        <taxon>Poaceae</taxon>
        <taxon>PACMAD clade</taxon>
        <taxon>Panicoideae</taxon>
        <taxon>Panicodae</taxon>
        <taxon>Paniceae</taxon>
        <taxon>Panicinae</taxon>
        <taxon>Panicum</taxon>
        <taxon>Panicum sect. Panicum</taxon>
    </lineage>
</organism>
<evidence type="ECO:0000313" key="3">
    <source>
        <dbReference type="Proteomes" id="UP000275267"/>
    </source>
</evidence>
<dbReference type="InterPro" id="IPR036397">
    <property type="entry name" value="RNaseH_sf"/>
</dbReference>
<dbReference type="GO" id="GO:0003676">
    <property type="term" value="F:nucleic acid binding"/>
    <property type="evidence" value="ECO:0007669"/>
    <property type="project" value="InterPro"/>
</dbReference>
<gene>
    <name evidence="2" type="ORF">C2845_PM04G12950</name>
</gene>
<dbReference type="InterPro" id="IPR012337">
    <property type="entry name" value="RNaseH-like_sf"/>
</dbReference>
<dbReference type="AlphaFoldDB" id="A0A3L6QV36"/>
<dbReference type="PANTHER" id="PTHR47074:SF11">
    <property type="entry name" value="REVERSE TRANSCRIPTASE-LIKE PROTEIN"/>
    <property type="match status" value="1"/>
</dbReference>
<evidence type="ECO:0000259" key="1">
    <source>
        <dbReference type="Pfam" id="PF13456"/>
    </source>
</evidence>
<name>A0A3L6QV36_PANMI</name>
<dbReference type="Gene3D" id="3.30.420.10">
    <property type="entry name" value="Ribonuclease H-like superfamily/Ribonuclease H"/>
    <property type="match status" value="1"/>
</dbReference>
<keyword evidence="3" id="KW-1185">Reference proteome</keyword>
<feature type="domain" description="RNase H type-1" evidence="1">
    <location>
        <begin position="166"/>
        <end position="285"/>
    </location>
</feature>
<dbReference type="Proteomes" id="UP000275267">
    <property type="component" value="Unassembled WGS sequence"/>
</dbReference>
<dbReference type="PANTHER" id="PTHR47074">
    <property type="entry name" value="BNAC02G40300D PROTEIN"/>
    <property type="match status" value="1"/>
</dbReference>
<accession>A0A3L6QV36</accession>
<dbReference type="EMBL" id="PQIB02000011">
    <property type="protein sequence ID" value="RLM87720.1"/>
    <property type="molecule type" value="Genomic_DNA"/>
</dbReference>
<sequence>MVCDLYVRGTRVWDEEVVRNSIMLLEAEEVLKIRPGSNMPTDVVARAFEKNGMYSCPVARRFWDEVRKFSGVTVPKLHPSTWAMDVLQADVCSPSVAAMVICGAWTLWTARNVRRHGRKVWEPGATVRYISAMLQDPASLKMPAKPNRPSASMVWSRPDEGWMKVNSDAAFDAATGKGSAGVVIRDHDGVVLAAATRWLGSVKDVLTAEAMAAKEGLELAVECGVDKAVLEVDCSELTKVLESSDGVRTSIGGLCFDITELSRSFSEFKLYWVRRDANSVACDCACVGSDTECSQF</sequence>
<dbReference type="SUPFAM" id="SSF53098">
    <property type="entry name" value="Ribonuclease H-like"/>
    <property type="match status" value="1"/>
</dbReference>
<dbReference type="InterPro" id="IPR052929">
    <property type="entry name" value="RNase_H-like_EbsB-rel"/>
</dbReference>
<dbReference type="Pfam" id="PF13456">
    <property type="entry name" value="RVT_3"/>
    <property type="match status" value="1"/>
</dbReference>